<reference evidence="1 2" key="1">
    <citation type="journal article" date="2014" name="Genome Announc.">
        <title>Draft Genome Sequence of Xylella fastidiosa Pear Leaf Scorch Strain in Taiwan.</title>
        <authorList>
            <person name="Su C.C."/>
            <person name="Deng W.L."/>
            <person name="Jan F.J."/>
            <person name="Chang C.J."/>
            <person name="Huang H."/>
            <person name="Chen J."/>
        </authorList>
    </citation>
    <scope>NUCLEOTIDE SEQUENCE [LARGE SCALE GENOMIC DNA]</scope>
    <source>
        <strain evidence="1 2">PLS229</strain>
    </source>
</reference>
<proteinExistence type="predicted"/>
<comment type="caution">
    <text evidence="1">The sequence shown here is derived from an EMBL/GenBank/DDBJ whole genome shotgun (WGS) entry which is preliminary data.</text>
</comment>
<dbReference type="PATRIC" id="fig|1444770.3.peg.2559"/>
<evidence type="ECO:0000313" key="2">
    <source>
        <dbReference type="Proteomes" id="UP000020406"/>
    </source>
</evidence>
<name>Z9JI49_9GAMM</name>
<dbReference type="STRING" id="1444770.AF72_10820"/>
<dbReference type="Proteomes" id="UP000020406">
    <property type="component" value="Unassembled WGS sequence"/>
</dbReference>
<sequence>MLRLSRALLLSFSVLLLAQWPDVRIADVELLWPVLQSLL</sequence>
<accession>Z9JI49</accession>
<dbReference type="AlphaFoldDB" id="Z9JI49"/>
<organism evidence="1 2">
    <name type="scientific">Xylella taiwanensis</name>
    <dbReference type="NCBI Taxonomy" id="1444770"/>
    <lineage>
        <taxon>Bacteria</taxon>
        <taxon>Pseudomonadati</taxon>
        <taxon>Pseudomonadota</taxon>
        <taxon>Gammaproteobacteria</taxon>
        <taxon>Lysobacterales</taxon>
        <taxon>Lysobacteraceae</taxon>
        <taxon>Xylella</taxon>
    </lineage>
</organism>
<gene>
    <name evidence="1" type="ORF">AF72_10820</name>
</gene>
<dbReference type="EMBL" id="JDSQ01000020">
    <property type="protein sequence ID" value="EWS77432.1"/>
    <property type="molecule type" value="Genomic_DNA"/>
</dbReference>
<protein>
    <submittedName>
        <fullName evidence="1">Uncharacterized protein</fullName>
    </submittedName>
</protein>
<evidence type="ECO:0000313" key="1">
    <source>
        <dbReference type="EMBL" id="EWS77432.1"/>
    </source>
</evidence>